<feature type="compositionally biased region" description="Low complexity" evidence="1">
    <location>
        <begin position="292"/>
        <end position="363"/>
    </location>
</feature>
<protein>
    <submittedName>
        <fullName evidence="3">Uncharacterized protein</fullName>
    </submittedName>
</protein>
<evidence type="ECO:0000256" key="2">
    <source>
        <dbReference type="SAM" id="SignalP"/>
    </source>
</evidence>
<organism evidence="3 4">
    <name type="scientific">Fusarium heterosporum</name>
    <dbReference type="NCBI Taxonomy" id="42747"/>
    <lineage>
        <taxon>Eukaryota</taxon>
        <taxon>Fungi</taxon>
        <taxon>Dikarya</taxon>
        <taxon>Ascomycota</taxon>
        <taxon>Pezizomycotina</taxon>
        <taxon>Sordariomycetes</taxon>
        <taxon>Hypocreomycetidae</taxon>
        <taxon>Hypocreales</taxon>
        <taxon>Nectriaceae</taxon>
        <taxon>Fusarium</taxon>
        <taxon>Fusarium heterosporum species complex</taxon>
    </lineage>
</organism>
<comment type="caution">
    <text evidence="3">The sequence shown here is derived from an EMBL/GenBank/DDBJ whole genome shotgun (WGS) entry which is preliminary data.</text>
</comment>
<dbReference type="OrthoDB" id="4850028at2759"/>
<evidence type="ECO:0000256" key="1">
    <source>
        <dbReference type="SAM" id="MobiDB-lite"/>
    </source>
</evidence>
<dbReference type="AlphaFoldDB" id="A0A8H5T4V6"/>
<evidence type="ECO:0000313" key="3">
    <source>
        <dbReference type="EMBL" id="KAF5664676.1"/>
    </source>
</evidence>
<gene>
    <name evidence="3" type="ORF">FHETE_6947</name>
</gene>
<feature type="signal peptide" evidence="2">
    <location>
        <begin position="1"/>
        <end position="21"/>
    </location>
</feature>
<proteinExistence type="predicted"/>
<feature type="chain" id="PRO_5034024588" evidence="2">
    <location>
        <begin position="22"/>
        <end position="370"/>
    </location>
</feature>
<name>A0A8H5T4V6_FUSHE</name>
<accession>A0A8H5T4V6</accession>
<dbReference type="Proteomes" id="UP000567885">
    <property type="component" value="Unassembled WGS sequence"/>
</dbReference>
<keyword evidence="4" id="KW-1185">Reference proteome</keyword>
<keyword evidence="2" id="KW-0732">Signal</keyword>
<dbReference type="EMBL" id="JAAGWQ010000132">
    <property type="protein sequence ID" value="KAF5664676.1"/>
    <property type="molecule type" value="Genomic_DNA"/>
</dbReference>
<sequence>MKSIAAARLAASLALPVLCHGFDLTEDDNSGGRSMAGAIFSGPGIDIVNWDKFAALGAVGTFEDGPFGIGNGAILTTGELTGALPEGDRDVDNRNGDDGSLNYYCDASGKNAAVIYTGLMLQPGYNGLRIEFIFATNEADDGNPDTISILNAFTTTTQLAKFKGQRITAQSLIAMSPNAISPPDSVTGYARSTPPLVLTIPGSSESQIDLYFAVCDSGDGQNDSAFLIKGYACTDCELTPDGPEVNYVKQTTTLERGETPYTQTIPASDTTSGTFIYFVAPEETTTTTAAEETTLATTTNSPIDATTETAPESTTTAETSTAIESTGTTTAAGPDTTTKAVTSDQESSTDITSDQTTTRSSPCRPRRRRH</sequence>
<reference evidence="3 4" key="1">
    <citation type="submission" date="2020-05" db="EMBL/GenBank/DDBJ databases">
        <title>Identification and distribution of gene clusters putatively required for synthesis of sphingolipid metabolism inhibitors in phylogenetically diverse species of the filamentous fungus Fusarium.</title>
        <authorList>
            <person name="Kim H.-S."/>
            <person name="Busman M."/>
            <person name="Brown D.W."/>
            <person name="Divon H."/>
            <person name="Uhlig S."/>
            <person name="Proctor R.H."/>
        </authorList>
    </citation>
    <scope>NUCLEOTIDE SEQUENCE [LARGE SCALE GENOMIC DNA]</scope>
    <source>
        <strain evidence="3 4">NRRL 20693</strain>
    </source>
</reference>
<evidence type="ECO:0000313" key="4">
    <source>
        <dbReference type="Proteomes" id="UP000567885"/>
    </source>
</evidence>
<feature type="region of interest" description="Disordered" evidence="1">
    <location>
        <begin position="292"/>
        <end position="370"/>
    </location>
</feature>